<gene>
    <name evidence="2" type="ORF">EAH_00067520</name>
</gene>
<feature type="compositionally biased region" description="Basic residues" evidence="1">
    <location>
        <begin position="67"/>
        <end position="78"/>
    </location>
</feature>
<dbReference type="EMBL" id="HG672723">
    <property type="protein sequence ID" value="CDI82738.1"/>
    <property type="molecule type" value="Genomic_DNA"/>
</dbReference>
<keyword evidence="3" id="KW-1185">Reference proteome</keyword>
<evidence type="ECO:0000313" key="3">
    <source>
        <dbReference type="Proteomes" id="UP000018050"/>
    </source>
</evidence>
<feature type="compositionally biased region" description="Polar residues" evidence="1">
    <location>
        <begin position="185"/>
        <end position="196"/>
    </location>
</feature>
<name>U6GTW0_EIMAC</name>
<proteinExistence type="predicted"/>
<sequence length="196" mass="22802">VFSPEAEKVFSPLELVKEVHFTRGGLAEEEIIEATNINWLDKKDNPVAVARRQRQREQSRQRLSQNKLRKQRKNNKKNNNKDNNISQEREEDDEEDDNDNDNNEDEDAAAATAAGPWSFFEWFSKEPWPECWPDVGEVIRREIWHSPVAYFLGDALSDEDEDDDEEDDEDDDDDDDDDEEEEEGLSQQEADPSNDA</sequence>
<dbReference type="VEuPathDB" id="ToxoDB:EAH_00067520"/>
<dbReference type="InterPro" id="IPR037231">
    <property type="entry name" value="NAP-like_sf"/>
</dbReference>
<evidence type="ECO:0000313" key="2">
    <source>
        <dbReference type="EMBL" id="CDI82738.1"/>
    </source>
</evidence>
<reference evidence="2" key="1">
    <citation type="submission" date="2013-10" db="EMBL/GenBank/DDBJ databases">
        <title>Genomic analysis of the causative agents of coccidiosis in chickens.</title>
        <authorList>
            <person name="Reid A.J."/>
            <person name="Blake D."/>
            <person name="Billington K."/>
            <person name="Browne H."/>
            <person name="Dunn M."/>
            <person name="Hung S."/>
            <person name="Kawahara F."/>
            <person name="Miranda-Saavedra D."/>
            <person name="Mourier T."/>
            <person name="Nagra H."/>
            <person name="Otto T.D."/>
            <person name="Rawlings N."/>
            <person name="Sanchez A."/>
            <person name="Sanders M."/>
            <person name="Subramaniam C."/>
            <person name="Tay Y."/>
            <person name="Dear P."/>
            <person name="Doerig C."/>
            <person name="Gruber A."/>
            <person name="Parkinson J."/>
            <person name="Shirley M."/>
            <person name="Wan K.L."/>
            <person name="Berriman M."/>
            <person name="Tomley F."/>
            <person name="Pain A."/>
        </authorList>
    </citation>
    <scope>NUCLEOTIDE SEQUENCE</scope>
    <source>
        <strain evidence="2">Houghton</strain>
    </source>
</reference>
<accession>U6GTW0</accession>
<dbReference type="Proteomes" id="UP000018050">
    <property type="component" value="Unassembled WGS sequence"/>
</dbReference>
<dbReference type="OrthoDB" id="354569at2759"/>
<feature type="region of interest" description="Disordered" evidence="1">
    <location>
        <begin position="152"/>
        <end position="196"/>
    </location>
</feature>
<feature type="non-terminal residue" evidence="2">
    <location>
        <position position="1"/>
    </location>
</feature>
<dbReference type="RefSeq" id="XP_013247974.1">
    <property type="nucleotide sequence ID" value="XM_013392520.1"/>
</dbReference>
<reference evidence="2" key="2">
    <citation type="submission" date="2013-10" db="EMBL/GenBank/DDBJ databases">
        <authorList>
            <person name="Aslett M."/>
        </authorList>
    </citation>
    <scope>NUCLEOTIDE SEQUENCE</scope>
    <source>
        <strain evidence="2">Houghton</strain>
    </source>
</reference>
<organism evidence="2 3">
    <name type="scientific">Eimeria acervulina</name>
    <name type="common">Coccidian parasite</name>
    <dbReference type="NCBI Taxonomy" id="5801"/>
    <lineage>
        <taxon>Eukaryota</taxon>
        <taxon>Sar</taxon>
        <taxon>Alveolata</taxon>
        <taxon>Apicomplexa</taxon>
        <taxon>Conoidasida</taxon>
        <taxon>Coccidia</taxon>
        <taxon>Eucoccidiorida</taxon>
        <taxon>Eimeriorina</taxon>
        <taxon>Eimeriidae</taxon>
        <taxon>Eimeria</taxon>
    </lineage>
</organism>
<dbReference type="AlphaFoldDB" id="U6GTW0"/>
<feature type="compositionally biased region" description="Acidic residues" evidence="1">
    <location>
        <begin position="156"/>
        <end position="184"/>
    </location>
</feature>
<dbReference type="Gene3D" id="3.30.1120.90">
    <property type="entry name" value="Nucleosome assembly protein"/>
    <property type="match status" value="1"/>
</dbReference>
<feature type="compositionally biased region" description="Acidic residues" evidence="1">
    <location>
        <begin position="89"/>
        <end position="108"/>
    </location>
</feature>
<protein>
    <submittedName>
        <fullName evidence="2">Nucleosome assembly domain-containing protein, putative</fullName>
    </submittedName>
</protein>
<dbReference type="GeneID" id="25274822"/>
<dbReference type="SUPFAM" id="SSF143113">
    <property type="entry name" value="NAP-like"/>
    <property type="match status" value="1"/>
</dbReference>
<evidence type="ECO:0000256" key="1">
    <source>
        <dbReference type="SAM" id="MobiDB-lite"/>
    </source>
</evidence>
<feature type="region of interest" description="Disordered" evidence="1">
    <location>
        <begin position="43"/>
        <end position="112"/>
    </location>
</feature>